<dbReference type="Pfam" id="PF00786">
    <property type="entry name" value="PBD"/>
    <property type="match status" value="1"/>
</dbReference>
<dbReference type="SUPFAM" id="SSF56112">
    <property type="entry name" value="Protein kinase-like (PK-like)"/>
    <property type="match status" value="1"/>
</dbReference>
<keyword evidence="12" id="KW-0418">Kinase</keyword>
<evidence type="ECO:0000256" key="1">
    <source>
        <dbReference type="ARBA" id="ARBA00001946"/>
    </source>
</evidence>
<comment type="cofactor">
    <cofactor evidence="1">
        <name>Mg(2+)</name>
        <dbReference type="ChEBI" id="CHEBI:18420"/>
    </cofactor>
</comment>
<keyword evidence="6 11" id="KW-0547">Nucleotide-binding</keyword>
<reference evidence="14" key="1">
    <citation type="submission" date="2014-12" db="EMBL/GenBank/DDBJ databases">
        <title>Insight into the proteome of Arion vulgaris.</title>
        <authorList>
            <person name="Aradska J."/>
            <person name="Bulat T."/>
            <person name="Smidak R."/>
            <person name="Sarate P."/>
            <person name="Gangsoo J."/>
            <person name="Sialana F."/>
            <person name="Bilban M."/>
            <person name="Lubec G."/>
        </authorList>
    </citation>
    <scope>NUCLEOTIDE SEQUENCE</scope>
    <source>
        <tissue evidence="14">Skin</tissue>
    </source>
</reference>
<comment type="catalytic activity">
    <reaction evidence="10">
        <text>L-seryl-[protein] + ATP = O-phospho-L-seryl-[protein] + ADP + H(+)</text>
        <dbReference type="Rhea" id="RHEA:17989"/>
        <dbReference type="Rhea" id="RHEA-COMP:9863"/>
        <dbReference type="Rhea" id="RHEA-COMP:11604"/>
        <dbReference type="ChEBI" id="CHEBI:15378"/>
        <dbReference type="ChEBI" id="CHEBI:29999"/>
        <dbReference type="ChEBI" id="CHEBI:30616"/>
        <dbReference type="ChEBI" id="CHEBI:83421"/>
        <dbReference type="ChEBI" id="CHEBI:456216"/>
        <dbReference type="EC" id="2.7.11.1"/>
    </reaction>
</comment>
<feature type="binding site" evidence="11">
    <location>
        <position position="163"/>
    </location>
    <ligand>
        <name>ATP</name>
        <dbReference type="ChEBI" id="CHEBI:30616"/>
    </ligand>
</feature>
<evidence type="ECO:0000256" key="7">
    <source>
        <dbReference type="ARBA" id="ARBA00022840"/>
    </source>
</evidence>
<protein>
    <recommendedName>
        <fullName evidence="3">non-specific serine/threonine protein kinase</fullName>
        <ecNumber evidence="3">2.7.11.1</ecNumber>
    </recommendedName>
</protein>
<dbReference type="InterPro" id="IPR000719">
    <property type="entry name" value="Prot_kinase_dom"/>
</dbReference>
<dbReference type="CDD" id="cd06614">
    <property type="entry name" value="STKc_PAK"/>
    <property type="match status" value="1"/>
</dbReference>
<dbReference type="GO" id="GO:0005524">
    <property type="term" value="F:ATP binding"/>
    <property type="evidence" value="ECO:0007669"/>
    <property type="project" value="UniProtKB-UniRule"/>
</dbReference>
<gene>
    <name evidence="14" type="primary">ORF73225</name>
</gene>
<dbReference type="InterPro" id="IPR051931">
    <property type="entry name" value="PAK3-like"/>
</dbReference>
<evidence type="ECO:0000256" key="6">
    <source>
        <dbReference type="ARBA" id="ARBA00022741"/>
    </source>
</evidence>
<dbReference type="GO" id="GO:0004674">
    <property type="term" value="F:protein serine/threonine kinase activity"/>
    <property type="evidence" value="ECO:0007669"/>
    <property type="project" value="UniProtKB-KW"/>
</dbReference>
<dbReference type="PROSITE" id="PS00107">
    <property type="entry name" value="PROTEIN_KINASE_ATP"/>
    <property type="match status" value="1"/>
</dbReference>
<dbReference type="AlphaFoldDB" id="A0A0B6ZP70"/>
<name>A0A0B6ZP70_9EUPU</name>
<dbReference type="EMBL" id="HACG01023332">
    <property type="protein sequence ID" value="CEK70197.1"/>
    <property type="molecule type" value="Transcribed_RNA"/>
</dbReference>
<evidence type="ECO:0000256" key="10">
    <source>
        <dbReference type="ARBA" id="ARBA00048679"/>
    </source>
</evidence>
<keyword evidence="4" id="KW-0808">Transferase</keyword>
<comment type="similarity">
    <text evidence="2">Belongs to the protein kinase superfamily. STE Ser/Thr protein kinase family. STE20 subfamily.</text>
</comment>
<evidence type="ECO:0000256" key="2">
    <source>
        <dbReference type="ARBA" id="ARBA00008874"/>
    </source>
</evidence>
<organism evidence="14">
    <name type="scientific">Arion vulgaris</name>
    <dbReference type="NCBI Taxonomy" id="1028688"/>
    <lineage>
        <taxon>Eukaryota</taxon>
        <taxon>Metazoa</taxon>
        <taxon>Spiralia</taxon>
        <taxon>Lophotrochozoa</taxon>
        <taxon>Mollusca</taxon>
        <taxon>Gastropoda</taxon>
        <taxon>Heterobranchia</taxon>
        <taxon>Euthyneura</taxon>
        <taxon>Panpulmonata</taxon>
        <taxon>Eupulmonata</taxon>
        <taxon>Stylommatophora</taxon>
        <taxon>Helicina</taxon>
        <taxon>Arionoidea</taxon>
        <taxon>Arionidae</taxon>
        <taxon>Arion</taxon>
    </lineage>
</organism>
<keyword evidence="5" id="KW-0479">Metal-binding</keyword>
<keyword evidence="12" id="KW-0723">Serine/threonine-protein kinase</keyword>
<dbReference type="GO" id="GO:0046872">
    <property type="term" value="F:metal ion binding"/>
    <property type="evidence" value="ECO:0007669"/>
    <property type="project" value="UniProtKB-KW"/>
</dbReference>
<dbReference type="PROSITE" id="PS00108">
    <property type="entry name" value="PROTEIN_KINASE_ST"/>
    <property type="match status" value="1"/>
</dbReference>
<dbReference type="InterPro" id="IPR011009">
    <property type="entry name" value="Kinase-like_dom_sf"/>
</dbReference>
<dbReference type="InterPro" id="IPR017441">
    <property type="entry name" value="Protein_kinase_ATP_BS"/>
</dbReference>
<dbReference type="Gene3D" id="1.10.510.10">
    <property type="entry name" value="Transferase(Phosphotransferase) domain 1"/>
    <property type="match status" value="1"/>
</dbReference>
<dbReference type="PANTHER" id="PTHR45832:SF22">
    <property type="entry name" value="SERINE_THREONINE-PROTEIN KINASE SAMKA-RELATED"/>
    <property type="match status" value="1"/>
</dbReference>
<dbReference type="InterPro" id="IPR008271">
    <property type="entry name" value="Ser/Thr_kinase_AS"/>
</dbReference>
<evidence type="ECO:0000256" key="3">
    <source>
        <dbReference type="ARBA" id="ARBA00012513"/>
    </source>
</evidence>
<feature type="domain" description="Protein kinase" evidence="13">
    <location>
        <begin position="134"/>
        <end position="385"/>
    </location>
</feature>
<dbReference type="PROSITE" id="PS50011">
    <property type="entry name" value="PROTEIN_KINASE_DOM"/>
    <property type="match status" value="1"/>
</dbReference>
<dbReference type="Pfam" id="PF00069">
    <property type="entry name" value="Pkinase"/>
    <property type="match status" value="1"/>
</dbReference>
<dbReference type="PANTHER" id="PTHR45832">
    <property type="entry name" value="SERINE/THREONINE-PROTEIN KINASE SAMKA-RELATED-RELATED"/>
    <property type="match status" value="1"/>
</dbReference>
<keyword evidence="7 11" id="KW-0067">ATP-binding</keyword>
<evidence type="ECO:0000256" key="12">
    <source>
        <dbReference type="RuleBase" id="RU000304"/>
    </source>
</evidence>
<evidence type="ECO:0000259" key="13">
    <source>
        <dbReference type="PROSITE" id="PS50011"/>
    </source>
</evidence>
<dbReference type="Gene3D" id="3.90.810.10">
    <property type="entry name" value="CRIB domain"/>
    <property type="match status" value="1"/>
</dbReference>
<evidence type="ECO:0000313" key="14">
    <source>
        <dbReference type="EMBL" id="CEK70197.1"/>
    </source>
</evidence>
<proteinExistence type="inferred from homology"/>
<evidence type="ECO:0000256" key="11">
    <source>
        <dbReference type="PROSITE-ProRule" id="PRU10141"/>
    </source>
</evidence>
<dbReference type="EC" id="2.7.11.1" evidence="3"/>
<dbReference type="SMART" id="SM00220">
    <property type="entry name" value="S_TKc"/>
    <property type="match status" value="1"/>
</dbReference>
<accession>A0A0B6ZP70</accession>
<evidence type="ECO:0000256" key="9">
    <source>
        <dbReference type="ARBA" id="ARBA00047899"/>
    </source>
</evidence>
<comment type="catalytic activity">
    <reaction evidence="9">
        <text>L-threonyl-[protein] + ATP = O-phospho-L-threonyl-[protein] + ADP + H(+)</text>
        <dbReference type="Rhea" id="RHEA:46608"/>
        <dbReference type="Rhea" id="RHEA-COMP:11060"/>
        <dbReference type="Rhea" id="RHEA-COMP:11605"/>
        <dbReference type="ChEBI" id="CHEBI:15378"/>
        <dbReference type="ChEBI" id="CHEBI:30013"/>
        <dbReference type="ChEBI" id="CHEBI:30616"/>
        <dbReference type="ChEBI" id="CHEBI:61977"/>
        <dbReference type="ChEBI" id="CHEBI:456216"/>
        <dbReference type="EC" id="2.7.11.1"/>
    </reaction>
</comment>
<sequence>MASICVGGGGSVDVDTSHISFDKEKGEFHGLPESWMQLLNSSNISKQEQMEDPEAVITTLRTYFATVECQPAMPKFMHFATDDLPTLGDEADIVDYTDGLPKLIRREQSKTQTDNEINETLHKMASSGNANDKYDVKQILGAGASGTVHLAKCRNSGQLVAIKMMDLNQQPRKDLIIQEIQIMKLSKHENIVNFLDLYCVRNELWVVMEYLDGGSLTDVVARFVLEERQIATVSRECLKGLDFLHRKCIIHRDIKSDNVLVSLKGVVKLTDFGFCAQLSSDRSTRNSVLGTPCWMAPELVSNQQYSYKVDIWSLGIMVIEMLEGRPPYITEFPLRVIYLIKKKGRPDIKDVHKLSPELKDFLYKCLEVKVESRASSHQLLDHPFLRKAVKLSDLSPVIEAAIKSKSK</sequence>
<keyword evidence="8" id="KW-0460">Magnesium</keyword>
<dbReference type="InterPro" id="IPR036936">
    <property type="entry name" value="CRIB_dom_sf"/>
</dbReference>
<evidence type="ECO:0000256" key="5">
    <source>
        <dbReference type="ARBA" id="ARBA00022723"/>
    </source>
</evidence>
<dbReference type="InterPro" id="IPR000095">
    <property type="entry name" value="CRIB_dom"/>
</dbReference>
<evidence type="ECO:0000256" key="8">
    <source>
        <dbReference type="ARBA" id="ARBA00022842"/>
    </source>
</evidence>
<dbReference type="Gene3D" id="3.30.200.20">
    <property type="entry name" value="Phosphorylase Kinase, domain 1"/>
    <property type="match status" value="1"/>
</dbReference>
<dbReference type="FunFam" id="1.10.510.10:FF:000768">
    <property type="entry name" value="Non-specific serine/threonine protein kinase"/>
    <property type="match status" value="1"/>
</dbReference>
<evidence type="ECO:0000256" key="4">
    <source>
        <dbReference type="ARBA" id="ARBA00022679"/>
    </source>
</evidence>